<dbReference type="Proteomes" id="UP000887013">
    <property type="component" value="Unassembled WGS sequence"/>
</dbReference>
<evidence type="ECO:0000313" key="2">
    <source>
        <dbReference type="Proteomes" id="UP000887013"/>
    </source>
</evidence>
<accession>A0A8X6I476</accession>
<evidence type="ECO:0000313" key="1">
    <source>
        <dbReference type="EMBL" id="GFS30506.1"/>
    </source>
</evidence>
<proteinExistence type="predicted"/>
<name>A0A8X6I476_NEPPI</name>
<sequence>MADDPIYPAKLLLESELLLDEKDELFFTCEQFFIPAYNIMEGGMSDEFLPLKNMTFYVFVGQMRI</sequence>
<dbReference type="EMBL" id="BMAW01087591">
    <property type="protein sequence ID" value="GFS30506.1"/>
    <property type="molecule type" value="Genomic_DNA"/>
</dbReference>
<gene>
    <name evidence="1" type="ORF">NPIL_177021</name>
</gene>
<reference evidence="1" key="1">
    <citation type="submission" date="2020-08" db="EMBL/GenBank/DDBJ databases">
        <title>Multicomponent nature underlies the extraordinary mechanical properties of spider dragline silk.</title>
        <authorList>
            <person name="Kono N."/>
            <person name="Nakamura H."/>
            <person name="Mori M."/>
            <person name="Yoshida Y."/>
            <person name="Ohtoshi R."/>
            <person name="Malay A.D."/>
            <person name="Moran D.A.P."/>
            <person name="Tomita M."/>
            <person name="Numata K."/>
            <person name="Arakawa K."/>
        </authorList>
    </citation>
    <scope>NUCLEOTIDE SEQUENCE</scope>
</reference>
<organism evidence="1 2">
    <name type="scientific">Nephila pilipes</name>
    <name type="common">Giant wood spider</name>
    <name type="synonym">Nephila maculata</name>
    <dbReference type="NCBI Taxonomy" id="299642"/>
    <lineage>
        <taxon>Eukaryota</taxon>
        <taxon>Metazoa</taxon>
        <taxon>Ecdysozoa</taxon>
        <taxon>Arthropoda</taxon>
        <taxon>Chelicerata</taxon>
        <taxon>Arachnida</taxon>
        <taxon>Araneae</taxon>
        <taxon>Araneomorphae</taxon>
        <taxon>Entelegynae</taxon>
        <taxon>Araneoidea</taxon>
        <taxon>Nephilidae</taxon>
        <taxon>Nephila</taxon>
    </lineage>
</organism>
<comment type="caution">
    <text evidence="1">The sequence shown here is derived from an EMBL/GenBank/DDBJ whole genome shotgun (WGS) entry which is preliminary data.</text>
</comment>
<keyword evidence="2" id="KW-1185">Reference proteome</keyword>
<dbReference type="AlphaFoldDB" id="A0A8X6I476"/>
<protein>
    <submittedName>
        <fullName evidence="1">Uncharacterized protein</fullName>
    </submittedName>
</protein>
<feature type="non-terminal residue" evidence="1">
    <location>
        <position position="65"/>
    </location>
</feature>